<dbReference type="GO" id="GO:0005524">
    <property type="term" value="F:ATP binding"/>
    <property type="evidence" value="ECO:0007669"/>
    <property type="project" value="UniProtKB-UniRule"/>
</dbReference>
<comment type="catalytic activity">
    <reaction evidence="7">
        <text>shikimate + ATP = 3-phosphoshikimate + ADP + H(+)</text>
        <dbReference type="Rhea" id="RHEA:13121"/>
        <dbReference type="ChEBI" id="CHEBI:15378"/>
        <dbReference type="ChEBI" id="CHEBI:30616"/>
        <dbReference type="ChEBI" id="CHEBI:36208"/>
        <dbReference type="ChEBI" id="CHEBI:145989"/>
        <dbReference type="ChEBI" id="CHEBI:456216"/>
        <dbReference type="EC" id="2.7.1.71"/>
    </reaction>
</comment>
<dbReference type="CDD" id="cd00464">
    <property type="entry name" value="SK"/>
    <property type="match status" value="1"/>
</dbReference>
<evidence type="ECO:0000256" key="6">
    <source>
        <dbReference type="ARBA" id="ARBA00023141"/>
    </source>
</evidence>
<feature type="binding site" evidence="7">
    <location>
        <position position="127"/>
    </location>
    <ligand>
        <name>ATP</name>
        <dbReference type="ChEBI" id="CHEBI:30616"/>
    </ligand>
</feature>
<dbReference type="PANTHER" id="PTHR21087">
    <property type="entry name" value="SHIKIMATE KINASE"/>
    <property type="match status" value="1"/>
</dbReference>
<feature type="binding site" evidence="7">
    <location>
        <position position="21"/>
    </location>
    <ligand>
        <name>Mg(2+)</name>
        <dbReference type="ChEBI" id="CHEBI:18420"/>
    </ligand>
</feature>
<feature type="binding site" evidence="7">
    <location>
        <position position="85"/>
    </location>
    <ligand>
        <name>substrate</name>
    </ligand>
</feature>
<keyword evidence="9" id="KW-1185">Reference proteome</keyword>
<evidence type="ECO:0000313" key="9">
    <source>
        <dbReference type="Proteomes" id="UP000547973"/>
    </source>
</evidence>
<keyword evidence="5 7" id="KW-0067">ATP-binding</keyword>
<keyword evidence="2 7" id="KW-0808">Transferase</keyword>
<feature type="binding site" evidence="7">
    <location>
        <position position="145"/>
    </location>
    <ligand>
        <name>substrate</name>
    </ligand>
</feature>
<dbReference type="EMBL" id="JACBZO010000001">
    <property type="protein sequence ID" value="NYI41366.1"/>
    <property type="molecule type" value="Genomic_DNA"/>
</dbReference>
<comment type="cofactor">
    <cofactor evidence="7">
        <name>Mg(2+)</name>
        <dbReference type="ChEBI" id="CHEBI:18420"/>
    </cofactor>
    <text evidence="7">Binds 1 Mg(2+) ion per subunit.</text>
</comment>
<dbReference type="EC" id="2.7.1.71" evidence="7"/>
<dbReference type="RefSeq" id="WP_179397771.1">
    <property type="nucleotide sequence ID" value="NZ_JACBZO010000001.1"/>
</dbReference>
<comment type="subcellular location">
    <subcellularLocation>
        <location evidence="7">Cytoplasm</location>
    </subcellularLocation>
</comment>
<reference evidence="8 9" key="1">
    <citation type="submission" date="2020-07" db="EMBL/GenBank/DDBJ databases">
        <title>Sequencing the genomes of 1000 actinobacteria strains.</title>
        <authorList>
            <person name="Klenk H.-P."/>
        </authorList>
    </citation>
    <scope>NUCLEOTIDE SEQUENCE [LARGE SCALE GENOMIC DNA]</scope>
    <source>
        <strain evidence="8 9">DSM 19970</strain>
    </source>
</reference>
<evidence type="ECO:0000256" key="3">
    <source>
        <dbReference type="ARBA" id="ARBA00022741"/>
    </source>
</evidence>
<feature type="binding site" evidence="7">
    <location>
        <position position="162"/>
    </location>
    <ligand>
        <name>ATP</name>
        <dbReference type="ChEBI" id="CHEBI:30616"/>
    </ligand>
</feature>
<accession>A0A7Y9ZDJ4</accession>
<comment type="pathway">
    <text evidence="7">Metabolic intermediate biosynthesis; chorismate biosynthesis; chorismate from D-erythrose 4-phosphate and phosphoenolpyruvate: step 5/7.</text>
</comment>
<keyword evidence="7" id="KW-0479">Metal-binding</keyword>
<dbReference type="InterPro" id="IPR000623">
    <property type="entry name" value="Shikimate_kinase/TSH1"/>
</dbReference>
<dbReference type="PRINTS" id="PR01100">
    <property type="entry name" value="SHIKIMTKNASE"/>
</dbReference>
<dbReference type="GO" id="GO:0009073">
    <property type="term" value="P:aromatic amino acid family biosynthetic process"/>
    <property type="evidence" value="ECO:0007669"/>
    <property type="project" value="UniProtKB-KW"/>
</dbReference>
<dbReference type="UniPathway" id="UPA00053">
    <property type="reaction ID" value="UER00088"/>
</dbReference>
<evidence type="ECO:0000256" key="4">
    <source>
        <dbReference type="ARBA" id="ARBA00022777"/>
    </source>
</evidence>
<comment type="subunit">
    <text evidence="7">Monomer.</text>
</comment>
<dbReference type="GO" id="GO:0000287">
    <property type="term" value="F:magnesium ion binding"/>
    <property type="evidence" value="ECO:0007669"/>
    <property type="project" value="UniProtKB-UniRule"/>
</dbReference>
<gene>
    <name evidence="7" type="primary">aroK</name>
    <name evidence="8" type="ORF">BKA03_001485</name>
</gene>
<dbReference type="SUPFAM" id="SSF52540">
    <property type="entry name" value="P-loop containing nucleoside triphosphate hydrolases"/>
    <property type="match status" value="1"/>
</dbReference>
<keyword evidence="3 7" id="KW-0547">Nucleotide-binding</keyword>
<comment type="caution">
    <text evidence="8">The sequence shown here is derived from an EMBL/GenBank/DDBJ whole genome shotgun (WGS) entry which is preliminary data.</text>
</comment>
<dbReference type="GO" id="GO:0008652">
    <property type="term" value="P:amino acid biosynthetic process"/>
    <property type="evidence" value="ECO:0007669"/>
    <property type="project" value="UniProtKB-KW"/>
</dbReference>
<dbReference type="GO" id="GO:0004765">
    <property type="term" value="F:shikimate kinase activity"/>
    <property type="evidence" value="ECO:0007669"/>
    <property type="project" value="UniProtKB-UniRule"/>
</dbReference>
<organism evidence="8 9">
    <name type="scientific">Demequina lutea</name>
    <dbReference type="NCBI Taxonomy" id="431489"/>
    <lineage>
        <taxon>Bacteria</taxon>
        <taxon>Bacillati</taxon>
        <taxon>Actinomycetota</taxon>
        <taxon>Actinomycetes</taxon>
        <taxon>Micrococcales</taxon>
        <taxon>Demequinaceae</taxon>
        <taxon>Demequina</taxon>
    </lineage>
</organism>
<keyword evidence="7" id="KW-0963">Cytoplasm</keyword>
<dbReference type="GO" id="GO:0009423">
    <property type="term" value="P:chorismate biosynthetic process"/>
    <property type="evidence" value="ECO:0007669"/>
    <property type="project" value="UniProtKB-UniRule"/>
</dbReference>
<dbReference type="GO" id="GO:0005829">
    <property type="term" value="C:cytosol"/>
    <property type="evidence" value="ECO:0007669"/>
    <property type="project" value="TreeGrafter"/>
</dbReference>
<feature type="binding site" evidence="7">
    <location>
        <begin position="17"/>
        <end position="22"/>
    </location>
    <ligand>
        <name>ATP</name>
        <dbReference type="ChEBI" id="CHEBI:30616"/>
    </ligand>
</feature>
<dbReference type="InterPro" id="IPR027417">
    <property type="entry name" value="P-loop_NTPase"/>
</dbReference>
<evidence type="ECO:0000256" key="2">
    <source>
        <dbReference type="ARBA" id="ARBA00022679"/>
    </source>
</evidence>
<protein>
    <recommendedName>
        <fullName evidence="7">Shikimate kinase</fullName>
        <shortName evidence="7">SK</shortName>
        <ecNumber evidence="7">2.7.1.71</ecNumber>
    </recommendedName>
</protein>
<evidence type="ECO:0000256" key="5">
    <source>
        <dbReference type="ARBA" id="ARBA00022840"/>
    </source>
</evidence>
<name>A0A7Y9ZDJ4_9MICO</name>
<dbReference type="AlphaFoldDB" id="A0A7Y9ZDJ4"/>
<proteinExistence type="inferred from homology"/>
<evidence type="ECO:0000256" key="7">
    <source>
        <dbReference type="HAMAP-Rule" id="MF_00109"/>
    </source>
</evidence>
<dbReference type="PANTHER" id="PTHR21087:SF16">
    <property type="entry name" value="SHIKIMATE KINASE 1, CHLOROPLASTIC"/>
    <property type="match status" value="1"/>
</dbReference>
<dbReference type="Pfam" id="PF01202">
    <property type="entry name" value="SKI"/>
    <property type="match status" value="1"/>
</dbReference>
<dbReference type="Gene3D" id="3.40.50.300">
    <property type="entry name" value="P-loop containing nucleotide triphosphate hydrolases"/>
    <property type="match status" value="1"/>
</dbReference>
<keyword evidence="1 7" id="KW-0028">Amino-acid biosynthesis</keyword>
<evidence type="ECO:0000256" key="1">
    <source>
        <dbReference type="ARBA" id="ARBA00022605"/>
    </source>
</evidence>
<feature type="binding site" evidence="7">
    <location>
        <position position="63"/>
    </location>
    <ligand>
        <name>substrate</name>
    </ligand>
</feature>
<dbReference type="InterPro" id="IPR031322">
    <property type="entry name" value="Shikimate/glucono_kinase"/>
</dbReference>
<dbReference type="Proteomes" id="UP000547973">
    <property type="component" value="Unassembled WGS sequence"/>
</dbReference>
<comment type="function">
    <text evidence="7">Catalyzes the specific phosphorylation of the 3-hydroxyl group of shikimic acid using ATP as a cosubstrate.</text>
</comment>
<evidence type="ECO:0000313" key="8">
    <source>
        <dbReference type="EMBL" id="NYI41366.1"/>
    </source>
</evidence>
<dbReference type="HAMAP" id="MF_00109">
    <property type="entry name" value="Shikimate_kinase"/>
    <property type="match status" value="1"/>
</dbReference>
<keyword evidence="7" id="KW-0460">Magnesium</keyword>
<keyword evidence="4 7" id="KW-0418">Kinase</keyword>
<comment type="similarity">
    <text evidence="7">Belongs to the shikimate kinase family.</text>
</comment>
<feature type="binding site" evidence="7">
    <location>
        <position position="39"/>
    </location>
    <ligand>
        <name>substrate</name>
    </ligand>
</feature>
<keyword evidence="6 7" id="KW-0057">Aromatic amino acid biosynthesis</keyword>
<sequence>MPTTLIAPRVVLMGPPGAGKSSVGAALAELLGERLRDTDADIEASQGTTVAEIFVDRGEAHFRELEVAAVGRALEEHSGVLSLGGGAPLAAATQSALRSYQASGGTVVFLDVSLTAVVPRVGLNATRPLLLGNPRQQWLALMAARRPIYEEFATMTVLTDDRKPRDIAREIAAAVAGVSS</sequence>